<comment type="caution">
    <text evidence="4">The sequence shown here is derived from an EMBL/GenBank/DDBJ whole genome shotgun (WGS) entry which is preliminary data.</text>
</comment>
<evidence type="ECO:0000256" key="2">
    <source>
        <dbReference type="ARBA" id="ARBA00023004"/>
    </source>
</evidence>
<evidence type="ECO:0000313" key="5">
    <source>
        <dbReference type="Proteomes" id="UP000533598"/>
    </source>
</evidence>
<dbReference type="GO" id="GO:0016491">
    <property type="term" value="F:oxidoreductase activity"/>
    <property type="evidence" value="ECO:0007669"/>
    <property type="project" value="UniProtKB-KW"/>
</dbReference>
<dbReference type="InterPro" id="IPR003819">
    <property type="entry name" value="TauD/TfdA-like"/>
</dbReference>
<sequence>MISDSALRSTGYALLAAEPGEVSDEAARNRVERALGELAEPIVVFAGIGRWREIGVRTDRAPERSEGVGASPLHLDFVNAHNPPDLVGLCCHRPDPRGGGVTVLAPAAAAENLSARDRRLLRRREFRDGRVENLINIGLDVNPFAVLDHDPHWPFRYTHHLRHPEPEVQTALDHLAAELAACRILLPLRAGQAVLIDQHRWVHGKTPLGPGQRELRPDRRRLLGQIFGRGHDNPYRERAT</sequence>
<dbReference type="AlphaFoldDB" id="A0A7W7C9T4"/>
<gene>
    <name evidence="4" type="ORF">HNR67_003160</name>
</gene>
<dbReference type="SUPFAM" id="SSF51197">
    <property type="entry name" value="Clavaminate synthase-like"/>
    <property type="match status" value="1"/>
</dbReference>
<dbReference type="EMBL" id="JACHMH010000001">
    <property type="protein sequence ID" value="MBB4677042.1"/>
    <property type="molecule type" value="Genomic_DNA"/>
</dbReference>
<dbReference type="Pfam" id="PF02668">
    <property type="entry name" value="TauD"/>
    <property type="match status" value="1"/>
</dbReference>
<name>A0A7W7C9T4_9PSEU</name>
<keyword evidence="2" id="KW-0408">Iron</keyword>
<reference evidence="4 5" key="1">
    <citation type="submission" date="2020-08" db="EMBL/GenBank/DDBJ databases">
        <title>Sequencing the genomes of 1000 actinobacteria strains.</title>
        <authorList>
            <person name="Klenk H.-P."/>
        </authorList>
    </citation>
    <scope>NUCLEOTIDE SEQUENCE [LARGE SCALE GENOMIC DNA]</scope>
    <source>
        <strain evidence="4 5">DSM 44230</strain>
    </source>
</reference>
<feature type="domain" description="TauD/TfdA-like" evidence="3">
    <location>
        <begin position="52"/>
        <end position="123"/>
    </location>
</feature>
<evidence type="ECO:0000256" key="1">
    <source>
        <dbReference type="ARBA" id="ARBA00023002"/>
    </source>
</evidence>
<keyword evidence="5" id="KW-1185">Reference proteome</keyword>
<accession>A0A7W7C9T4</accession>
<dbReference type="InterPro" id="IPR042098">
    <property type="entry name" value="TauD-like_sf"/>
</dbReference>
<dbReference type="Gene3D" id="3.60.130.10">
    <property type="entry name" value="Clavaminate synthase-like"/>
    <property type="match status" value="1"/>
</dbReference>
<organism evidence="4 5">
    <name type="scientific">Crossiella cryophila</name>
    <dbReference type="NCBI Taxonomy" id="43355"/>
    <lineage>
        <taxon>Bacteria</taxon>
        <taxon>Bacillati</taxon>
        <taxon>Actinomycetota</taxon>
        <taxon>Actinomycetes</taxon>
        <taxon>Pseudonocardiales</taxon>
        <taxon>Pseudonocardiaceae</taxon>
        <taxon>Crossiella</taxon>
    </lineage>
</organism>
<keyword evidence="1" id="KW-0560">Oxidoreductase</keyword>
<protein>
    <recommendedName>
        <fullName evidence="3">TauD/TfdA-like domain-containing protein</fullName>
    </recommendedName>
</protein>
<dbReference type="RefSeq" id="WP_185002907.1">
    <property type="nucleotide sequence ID" value="NZ_BAAAUI010000002.1"/>
</dbReference>
<dbReference type="Proteomes" id="UP000533598">
    <property type="component" value="Unassembled WGS sequence"/>
</dbReference>
<proteinExistence type="predicted"/>
<evidence type="ECO:0000313" key="4">
    <source>
        <dbReference type="EMBL" id="MBB4677042.1"/>
    </source>
</evidence>
<evidence type="ECO:0000259" key="3">
    <source>
        <dbReference type="Pfam" id="PF02668"/>
    </source>
</evidence>